<sequence>MSHQKSGHQNGKKRRKEKTENAEVVSMSHSFSIRKTQIQRLLHTHVLLPPRPPFSSQPNKMQSQLYCLHLVLLLMTQSSQCQVRRTWRFSIAVPKCSTTANTAADSGYRNREDCARDAFGPHFPTTGTGERGPRGICWWLDQLGSYATNSTCCRDGVGITT</sequence>
<dbReference type="Proteomes" id="UP001557470">
    <property type="component" value="Unassembled WGS sequence"/>
</dbReference>
<evidence type="ECO:0000256" key="1">
    <source>
        <dbReference type="SAM" id="MobiDB-lite"/>
    </source>
</evidence>
<reference evidence="2 3" key="1">
    <citation type="submission" date="2024-06" db="EMBL/GenBank/DDBJ databases">
        <authorList>
            <person name="Pan Q."/>
            <person name="Wen M."/>
            <person name="Jouanno E."/>
            <person name="Zahm M."/>
            <person name="Klopp C."/>
            <person name="Cabau C."/>
            <person name="Louis A."/>
            <person name="Berthelot C."/>
            <person name="Parey E."/>
            <person name="Roest Crollius H."/>
            <person name="Montfort J."/>
            <person name="Robinson-Rechavi M."/>
            <person name="Bouchez O."/>
            <person name="Lampietro C."/>
            <person name="Lopez Roques C."/>
            <person name="Donnadieu C."/>
            <person name="Postlethwait J."/>
            <person name="Bobe J."/>
            <person name="Verreycken H."/>
            <person name="Guiguen Y."/>
        </authorList>
    </citation>
    <scope>NUCLEOTIDE SEQUENCE [LARGE SCALE GENOMIC DNA]</scope>
    <source>
        <strain evidence="2">Up_M1</strain>
        <tissue evidence="2">Testis</tissue>
    </source>
</reference>
<keyword evidence="3" id="KW-1185">Reference proteome</keyword>
<name>A0ABD0WW14_UMBPY</name>
<accession>A0ABD0WW14</accession>
<dbReference type="EMBL" id="JAGEUA010000004">
    <property type="protein sequence ID" value="KAL0984646.1"/>
    <property type="molecule type" value="Genomic_DNA"/>
</dbReference>
<feature type="region of interest" description="Disordered" evidence="1">
    <location>
        <begin position="1"/>
        <end position="28"/>
    </location>
</feature>
<evidence type="ECO:0000313" key="3">
    <source>
        <dbReference type="Proteomes" id="UP001557470"/>
    </source>
</evidence>
<gene>
    <name evidence="2" type="ORF">UPYG_G00144670</name>
</gene>
<organism evidence="2 3">
    <name type="scientific">Umbra pygmaea</name>
    <name type="common">Eastern mudminnow</name>
    <dbReference type="NCBI Taxonomy" id="75934"/>
    <lineage>
        <taxon>Eukaryota</taxon>
        <taxon>Metazoa</taxon>
        <taxon>Chordata</taxon>
        <taxon>Craniata</taxon>
        <taxon>Vertebrata</taxon>
        <taxon>Euteleostomi</taxon>
        <taxon>Actinopterygii</taxon>
        <taxon>Neopterygii</taxon>
        <taxon>Teleostei</taxon>
        <taxon>Protacanthopterygii</taxon>
        <taxon>Esociformes</taxon>
        <taxon>Umbridae</taxon>
        <taxon>Umbra</taxon>
    </lineage>
</organism>
<protein>
    <submittedName>
        <fullName evidence="2">Uncharacterized protein</fullName>
    </submittedName>
</protein>
<proteinExistence type="predicted"/>
<comment type="caution">
    <text evidence="2">The sequence shown here is derived from an EMBL/GenBank/DDBJ whole genome shotgun (WGS) entry which is preliminary data.</text>
</comment>
<dbReference type="AlphaFoldDB" id="A0ABD0WW14"/>
<evidence type="ECO:0000313" key="2">
    <source>
        <dbReference type="EMBL" id="KAL0984646.1"/>
    </source>
</evidence>